<dbReference type="InterPro" id="IPR000873">
    <property type="entry name" value="AMP-dep_synth/lig_dom"/>
</dbReference>
<feature type="domain" description="AMP-dependent synthetase/ligase" evidence="4">
    <location>
        <begin position="28"/>
        <end position="439"/>
    </location>
</feature>
<dbReference type="AlphaFoldDB" id="A0A097GTY9"/>
<feature type="compositionally biased region" description="Low complexity" evidence="3">
    <location>
        <begin position="545"/>
        <end position="575"/>
    </location>
</feature>
<accession>A0A097GTY9</accession>
<feature type="region of interest" description="Disordered" evidence="3">
    <location>
        <begin position="515"/>
        <end position="708"/>
    </location>
</feature>
<dbReference type="EMBL" id="KJ872771">
    <property type="protein sequence ID" value="AIT38300.1"/>
    <property type="molecule type" value="Genomic_DNA"/>
</dbReference>
<sequence>MATTTATPAAARPAAADDLGAHSLAGLLERNARAFPDKPAVIHPAAGPRRDGASPAYRTLTYGRLQQAVEELAAGLTRAGITKGTKTVLMAPPGPELFALAFALFRVGAVPVVVDPGMGVRRMLHCYRTVGAEAFIGPPLAHAARLLGRRAFAGIRVPVTLGRHRLGRARTLAAVRALGARGGAAAPVAAGRDDLLMIGFTTGSTGPAKGVEYTHRMALSAARQIEAVHGRTRDDTSLVTLPFYGVLDLVYGSTLVLAPLAPSRVAQADPALVVDALERFRVTTMFASPALLGPLAAHLAAAAPGRHPLPDLRCVVGGGAPVPDTTVAALRRALDPRARIHVTYGATEALPITSIEAEELLGPEDGGEGGGSGVGGAGSGGTAARAAEGAGTCVGRPVPGIGLAVLPVTDGPLTGSVPHLPTGRVGEIAVRGDCVSPRYHHSPDADRLHKVPDDTDPAGPAWHRTGDLGYLDDDGRLWFCGRSAQRVRTGTGDLHTVRCEGVFNAHPQVRRTALVGIPASPDSGWGRGGRTTTRSGTGSGGTGTARGATESSVAAGNGNTSTAAAPTTATDNGPAHSATPPCETTGNGTPRRPTPARVSAVSAPAHSATTVSGSSGRAAAVSGSAASAAPGSETVVGGSAGSTSAPGATTAGARAGSAAAGMAAEGSGTARSRTGGRGSAGDGTALGGSATAAPPGVAPGGVPADPRRNRLRPVVCVETVDEDLDEAAWQRLTAELRTLARTHAPTTDLQEFLHHPGFPVDIRHNAKIGREELARWAERRLTPPTPLTPRQRAARIVPLAGWAYLVGGAVWAAAFGVPEARLPRLLWWADAVLSTAGHAVQIPLALPRARTAGIGRPAAVGLTMLYGATWWRQL</sequence>
<gene>
    <name evidence="5" type="primary">lstC</name>
</gene>
<evidence type="ECO:0000259" key="4">
    <source>
        <dbReference type="Pfam" id="PF00501"/>
    </source>
</evidence>
<dbReference type="PANTHER" id="PTHR43201">
    <property type="entry name" value="ACYL-COA SYNTHETASE"/>
    <property type="match status" value="1"/>
</dbReference>
<feature type="compositionally biased region" description="Gly residues" evidence="3">
    <location>
        <begin position="368"/>
        <end position="381"/>
    </location>
</feature>
<feature type="region of interest" description="Disordered" evidence="3">
    <location>
        <begin position="361"/>
        <end position="385"/>
    </location>
</feature>
<dbReference type="SUPFAM" id="SSF56801">
    <property type="entry name" value="Acetyl-CoA synthetase-like"/>
    <property type="match status" value="1"/>
</dbReference>
<organism evidence="5">
    <name type="scientific">Streptomyces toxytricini</name>
    <name type="common">Actinomyces toxytricini</name>
    <dbReference type="NCBI Taxonomy" id="67369"/>
    <lineage>
        <taxon>Bacteria</taxon>
        <taxon>Bacillati</taxon>
        <taxon>Actinomycetota</taxon>
        <taxon>Actinomycetes</taxon>
        <taxon>Kitasatosporales</taxon>
        <taxon>Streptomycetaceae</taxon>
        <taxon>Streptomyces</taxon>
    </lineage>
</organism>
<feature type="compositionally biased region" description="Gly residues" evidence="3">
    <location>
        <begin position="675"/>
        <end position="686"/>
    </location>
</feature>
<feature type="compositionally biased region" description="Low complexity" evidence="3">
    <location>
        <begin position="687"/>
        <end position="704"/>
    </location>
</feature>
<dbReference type="InterPro" id="IPR020845">
    <property type="entry name" value="AMP-binding_CS"/>
</dbReference>
<evidence type="ECO:0000256" key="2">
    <source>
        <dbReference type="ARBA" id="ARBA00022598"/>
    </source>
</evidence>
<dbReference type="GO" id="GO:0031956">
    <property type="term" value="F:medium-chain fatty acid-CoA ligase activity"/>
    <property type="evidence" value="ECO:0007669"/>
    <property type="project" value="TreeGrafter"/>
</dbReference>
<dbReference type="SMR" id="A0A097GTY9"/>
<dbReference type="PANTHER" id="PTHR43201:SF5">
    <property type="entry name" value="MEDIUM-CHAIN ACYL-COA LIGASE ACSF2, MITOCHONDRIAL"/>
    <property type="match status" value="1"/>
</dbReference>
<name>A0A097GTY9_STRT5</name>
<evidence type="ECO:0000256" key="1">
    <source>
        <dbReference type="ARBA" id="ARBA00006432"/>
    </source>
</evidence>
<dbReference type="Gene3D" id="3.40.50.12780">
    <property type="entry name" value="N-terminal domain of ligase-like"/>
    <property type="match status" value="1"/>
</dbReference>
<evidence type="ECO:0000313" key="5">
    <source>
        <dbReference type="EMBL" id="AIT38300.1"/>
    </source>
</evidence>
<dbReference type="PROSITE" id="PS00455">
    <property type="entry name" value="AMP_BINDING"/>
    <property type="match status" value="1"/>
</dbReference>
<dbReference type="GO" id="GO:0006631">
    <property type="term" value="P:fatty acid metabolic process"/>
    <property type="evidence" value="ECO:0007669"/>
    <property type="project" value="TreeGrafter"/>
</dbReference>
<dbReference type="Pfam" id="PF00501">
    <property type="entry name" value="AMP-binding"/>
    <property type="match status" value="1"/>
</dbReference>
<protein>
    <submittedName>
        <fullName evidence="5">LstC</fullName>
    </submittedName>
</protein>
<dbReference type="InterPro" id="IPR042099">
    <property type="entry name" value="ANL_N_sf"/>
</dbReference>
<keyword evidence="2" id="KW-0436">Ligase</keyword>
<reference evidence="5" key="1">
    <citation type="journal article" date="2014" name="Appl. Environ. Microbiol.">
        <title>Operon for biosynthesis of lipstatin, the Beta-lactone inhibitor of human pancreatic lipase.</title>
        <authorList>
            <person name="Bai T."/>
            <person name="Zhang D."/>
            <person name="Lin S."/>
            <person name="Long Q."/>
            <person name="Wang Y."/>
            <person name="Ou H."/>
            <person name="Kang Q."/>
            <person name="Deng Z."/>
            <person name="Liu W."/>
            <person name="Tao M."/>
        </authorList>
    </citation>
    <scope>NUCLEOTIDE SEQUENCE</scope>
    <source>
        <strain evidence="5">NRRL 15443</strain>
    </source>
</reference>
<comment type="similarity">
    <text evidence="1">Belongs to the ATP-dependent AMP-binding enzyme family.</text>
</comment>
<proteinExistence type="inferred from homology"/>
<feature type="compositionally biased region" description="Low complexity" evidence="3">
    <location>
        <begin position="607"/>
        <end position="673"/>
    </location>
</feature>
<evidence type="ECO:0000256" key="3">
    <source>
        <dbReference type="SAM" id="MobiDB-lite"/>
    </source>
</evidence>